<dbReference type="EMBL" id="JBCGBO010000003">
    <property type="protein sequence ID" value="KAK9216618.1"/>
    <property type="molecule type" value="Genomic_DNA"/>
</dbReference>
<comment type="caution">
    <text evidence="2">The sequence shown here is derived from an EMBL/GenBank/DDBJ whole genome shotgun (WGS) entry which is preliminary data.</text>
</comment>
<accession>A0AAP0MN96</accession>
<protein>
    <submittedName>
        <fullName evidence="2">Uncharacterized protein</fullName>
    </submittedName>
</protein>
<proteinExistence type="predicted"/>
<feature type="compositionally biased region" description="Basic and acidic residues" evidence="1">
    <location>
        <begin position="1"/>
        <end position="10"/>
    </location>
</feature>
<sequence>MKIATIREDGSCNDNDGDGSDGYRISSRGNNNSGKMNGGGCCKINGRCGGCNNTTQLSVEKGVGR</sequence>
<organism evidence="2 3">
    <name type="scientific">Citrus x changshan-huyou</name>
    <dbReference type="NCBI Taxonomy" id="2935761"/>
    <lineage>
        <taxon>Eukaryota</taxon>
        <taxon>Viridiplantae</taxon>
        <taxon>Streptophyta</taxon>
        <taxon>Embryophyta</taxon>
        <taxon>Tracheophyta</taxon>
        <taxon>Spermatophyta</taxon>
        <taxon>Magnoliopsida</taxon>
        <taxon>eudicotyledons</taxon>
        <taxon>Gunneridae</taxon>
        <taxon>Pentapetalae</taxon>
        <taxon>rosids</taxon>
        <taxon>malvids</taxon>
        <taxon>Sapindales</taxon>
        <taxon>Rutaceae</taxon>
        <taxon>Aurantioideae</taxon>
        <taxon>Citrus</taxon>
    </lineage>
</organism>
<reference evidence="2 3" key="1">
    <citation type="submission" date="2024-05" db="EMBL/GenBank/DDBJ databases">
        <title>Haplotype-resolved chromosome-level genome assembly of Huyou (Citrus changshanensis).</title>
        <authorList>
            <person name="Miao C."/>
            <person name="Chen W."/>
            <person name="Wu Y."/>
            <person name="Wang L."/>
            <person name="Zhao S."/>
            <person name="Grierson D."/>
            <person name="Xu C."/>
            <person name="Chen K."/>
        </authorList>
    </citation>
    <scope>NUCLEOTIDE SEQUENCE [LARGE SCALE GENOMIC DNA]</scope>
    <source>
        <strain evidence="2">01-14</strain>
        <tissue evidence="2">Leaf</tissue>
    </source>
</reference>
<dbReference type="AlphaFoldDB" id="A0AAP0MN96"/>
<dbReference type="Proteomes" id="UP001428341">
    <property type="component" value="Unassembled WGS sequence"/>
</dbReference>
<evidence type="ECO:0000256" key="1">
    <source>
        <dbReference type="SAM" id="MobiDB-lite"/>
    </source>
</evidence>
<name>A0AAP0MN96_9ROSI</name>
<feature type="region of interest" description="Disordered" evidence="1">
    <location>
        <begin position="1"/>
        <end position="37"/>
    </location>
</feature>
<gene>
    <name evidence="2" type="ORF">WN944_008628</name>
</gene>
<feature type="compositionally biased region" description="Low complexity" evidence="1">
    <location>
        <begin position="26"/>
        <end position="35"/>
    </location>
</feature>
<evidence type="ECO:0000313" key="3">
    <source>
        <dbReference type="Proteomes" id="UP001428341"/>
    </source>
</evidence>
<keyword evidence="3" id="KW-1185">Reference proteome</keyword>
<evidence type="ECO:0000313" key="2">
    <source>
        <dbReference type="EMBL" id="KAK9216618.1"/>
    </source>
</evidence>